<dbReference type="InterPro" id="IPR024079">
    <property type="entry name" value="MetalloPept_cat_dom_sf"/>
</dbReference>
<dbReference type="RefSeq" id="WP_149111979.1">
    <property type="nucleotide sequence ID" value="NZ_CP042425.1"/>
</dbReference>
<dbReference type="CDD" id="cd04276">
    <property type="entry name" value="ZnMc_MMP_like_2"/>
    <property type="match status" value="1"/>
</dbReference>
<feature type="domain" description="EcxA zinc-binding" evidence="2">
    <location>
        <begin position="490"/>
        <end position="815"/>
    </location>
</feature>
<dbReference type="EMBL" id="CP042425">
    <property type="protein sequence ID" value="QEL17355.1"/>
    <property type="molecule type" value="Genomic_DNA"/>
</dbReference>
<reference evidence="5" key="1">
    <citation type="submission" date="2019-08" db="EMBL/GenBank/DDBJ databases">
        <title>Limnoglobus roseus gen. nov., sp. nov., a novel freshwater planctomycete with a giant genome from the family Gemmataceae.</title>
        <authorList>
            <person name="Kulichevskaya I.S."/>
            <person name="Naumoff D.G."/>
            <person name="Miroshnikov K."/>
            <person name="Ivanova A."/>
            <person name="Philippov D.A."/>
            <person name="Hakobyan A."/>
            <person name="Rijpstra I.C."/>
            <person name="Sinninghe Damste J.S."/>
            <person name="Liesack W."/>
            <person name="Dedysh S.N."/>
        </authorList>
    </citation>
    <scope>NUCLEOTIDE SEQUENCE [LARGE SCALE GENOMIC DNA]</scope>
    <source>
        <strain evidence="5">PX52</strain>
    </source>
</reference>
<protein>
    <recommendedName>
        <fullName evidence="6">DUF5117 domain-containing protein</fullName>
    </recommendedName>
</protein>
<dbReference type="KEGG" id="lrs:PX52LOC_04338"/>
<dbReference type="AlphaFoldDB" id="A0A5C1AFJ5"/>
<evidence type="ECO:0000259" key="2">
    <source>
        <dbReference type="Pfam" id="PF16313"/>
    </source>
</evidence>
<evidence type="ECO:0000313" key="5">
    <source>
        <dbReference type="Proteomes" id="UP000324974"/>
    </source>
</evidence>
<dbReference type="OrthoDB" id="9776599at2"/>
<dbReference type="Gene3D" id="3.40.390.10">
    <property type="entry name" value="Collagenase (Catalytic Domain)"/>
    <property type="match status" value="1"/>
</dbReference>
<evidence type="ECO:0000313" key="4">
    <source>
        <dbReference type="EMBL" id="QEL17355.1"/>
    </source>
</evidence>
<dbReference type="Proteomes" id="UP000324974">
    <property type="component" value="Chromosome"/>
</dbReference>
<proteinExistence type="predicted"/>
<feature type="chain" id="PRO_5023036805" description="DUF5117 domain-containing protein" evidence="1">
    <location>
        <begin position="20"/>
        <end position="921"/>
    </location>
</feature>
<dbReference type="PANTHER" id="PTHR38478">
    <property type="entry name" value="PEPTIDASE M1A AND M12B"/>
    <property type="match status" value="1"/>
</dbReference>
<feature type="domain" description="DUF5117" evidence="3">
    <location>
        <begin position="102"/>
        <end position="277"/>
    </location>
</feature>
<evidence type="ECO:0000259" key="3">
    <source>
        <dbReference type="Pfam" id="PF17148"/>
    </source>
</evidence>
<name>A0A5C1AFJ5_9BACT</name>
<keyword evidence="5" id="KW-1185">Reference proteome</keyword>
<organism evidence="4 5">
    <name type="scientific">Limnoglobus roseus</name>
    <dbReference type="NCBI Taxonomy" id="2598579"/>
    <lineage>
        <taxon>Bacteria</taxon>
        <taxon>Pseudomonadati</taxon>
        <taxon>Planctomycetota</taxon>
        <taxon>Planctomycetia</taxon>
        <taxon>Gemmatales</taxon>
        <taxon>Gemmataceae</taxon>
        <taxon>Limnoglobus</taxon>
    </lineage>
</organism>
<dbReference type="Pfam" id="PF16313">
    <property type="entry name" value="DUF4953"/>
    <property type="match status" value="1"/>
</dbReference>
<dbReference type="PANTHER" id="PTHR38478:SF1">
    <property type="entry name" value="ZINC DEPENDENT METALLOPROTEASE DOMAIN LIPOPROTEIN"/>
    <property type="match status" value="1"/>
</dbReference>
<dbReference type="InterPro" id="IPR034032">
    <property type="entry name" value="Zn_MMP-like_bac"/>
</dbReference>
<evidence type="ECO:0008006" key="6">
    <source>
        <dbReference type="Google" id="ProtNLM"/>
    </source>
</evidence>
<dbReference type="SUPFAM" id="SSF55486">
    <property type="entry name" value="Metalloproteases ('zincins'), catalytic domain"/>
    <property type="match status" value="1"/>
</dbReference>
<feature type="signal peptide" evidence="1">
    <location>
        <begin position="1"/>
        <end position="19"/>
    </location>
</feature>
<dbReference type="InterPro" id="IPR032534">
    <property type="entry name" value="EcxA_zinc-bd"/>
</dbReference>
<dbReference type="InterPro" id="IPR033413">
    <property type="entry name" value="DUF5117"/>
</dbReference>
<accession>A0A5C1AFJ5</accession>
<gene>
    <name evidence="4" type="ORF">PX52LOC_04338</name>
</gene>
<dbReference type="GO" id="GO:0008237">
    <property type="term" value="F:metallopeptidase activity"/>
    <property type="evidence" value="ECO:0007669"/>
    <property type="project" value="InterPro"/>
</dbReference>
<keyword evidence="1" id="KW-0732">Signal</keyword>
<dbReference type="Pfam" id="PF17148">
    <property type="entry name" value="DUF5117"/>
    <property type="match status" value="1"/>
</dbReference>
<evidence type="ECO:0000256" key="1">
    <source>
        <dbReference type="SAM" id="SignalP"/>
    </source>
</evidence>
<sequence>MSLRRLAALTMGAGLVAIATGPAVSQSPTPAPAAMPEKKFPDFESVVRGAKVSDGLFTLHHKDENVFAEITPFQLDHPFLMPISVVRGAGMGGSTLNFDEQWVVLFKRVGDKVHLVRRNVRFTAKSGTPAAKAVETTYADSVLMALPIKALNPMKGSILIDLNTIFFGDLAELGLGSLDTNRTTWGKIKAFKKNVELQVQATFNGSRRRMFSGADDVIDGRGTTVTVQYGFVELPDFGYQPRYADNRVGHFLSAVKDFSKENPDTSFVRMVNRWRLERPASAPPWKDGGKLVPPVKPIVFWIENSVPEEFRTAVREGILEWNKAFEKIGFKNAIEVRQQEAGEFDPEDITYSTFRWIASDVPFAIGPSRANPLTGEILDADILFDASYIQYYKTEQRIFRDDKGRLIEPVSDIRASQKGWDLPLHPLAFRGSPLSWNDKDDGAPITPEARQMQRLHAIRNGYCQCAAHKRGELAMAVMSAAVGVVKDGEKVPDELLQQAVKETTMHEVGHTLGLRHNFKASTMLPNEKLHDTTITRKQGLVGSVMDYNPANIAPPGVKQGDYFTTTLGPYDYWAIEYAYRPISGGTEGELSELKKIASKVADPNLVYGTDEDVFGSADPFINRWDLGADPMQFGKDRIKVAQDLLGKLADKAVENGESYSRLRLAFNHVMQSYGNAAFLTARHVGGIVVNRDFKGDPNGRDPLVPVKADKQREALTFLKDNILTDKPFAFPPELLRKLVVQKWSHWGTKMSFGGGEYPVNEKVLAIQETVLDELLDGGTLARLQNSARMVGKDEKPVMIAEVFRTLTDSIFTDLPTDGKVSSTKSSVVLRNLQRAYLGRLANMVVGSKNDGGSFVIFLGNSDVPPDARSLARKHLRDIGKRIDESLKAGGKGTDDEAVAFLEESKERIAKILDAKVTANEP</sequence>